<evidence type="ECO:0000256" key="11">
    <source>
        <dbReference type="SAM" id="MobiDB-lite"/>
    </source>
</evidence>
<dbReference type="Gene3D" id="1.10.238.10">
    <property type="entry name" value="EF-hand"/>
    <property type="match status" value="1"/>
</dbReference>
<feature type="compositionally biased region" description="Pro residues" evidence="11">
    <location>
        <begin position="175"/>
        <end position="191"/>
    </location>
</feature>
<dbReference type="GO" id="GO:0005886">
    <property type="term" value="C:plasma membrane"/>
    <property type="evidence" value="ECO:0007669"/>
    <property type="project" value="UniProtKB-SubCell"/>
</dbReference>
<dbReference type="GO" id="GO:0030479">
    <property type="term" value="C:actin cortical patch"/>
    <property type="evidence" value="ECO:0007669"/>
    <property type="project" value="UniProtKB-SubCell"/>
</dbReference>
<feature type="compositionally biased region" description="Basic and acidic residues" evidence="11">
    <location>
        <begin position="1"/>
        <end position="18"/>
    </location>
</feature>
<dbReference type="Proteomes" id="UP000078340">
    <property type="component" value="Unassembled WGS sequence"/>
</dbReference>
<evidence type="ECO:0000256" key="4">
    <source>
        <dbReference type="ARBA" id="ARBA00011159"/>
    </source>
</evidence>
<dbReference type="PROSITE" id="PS50031">
    <property type="entry name" value="EH"/>
    <property type="match status" value="1"/>
</dbReference>
<evidence type="ECO:0000259" key="12">
    <source>
        <dbReference type="PROSITE" id="PS50031"/>
    </source>
</evidence>
<dbReference type="CDD" id="cd00052">
    <property type="entry name" value="EH"/>
    <property type="match status" value="1"/>
</dbReference>
<feature type="compositionally biased region" description="Low complexity" evidence="11">
    <location>
        <begin position="142"/>
        <end position="151"/>
    </location>
</feature>
<dbReference type="GeneID" id="28884222"/>
<feature type="compositionally biased region" description="Pro residues" evidence="11">
    <location>
        <begin position="152"/>
        <end position="168"/>
    </location>
</feature>
<dbReference type="Pfam" id="PF12763">
    <property type="entry name" value="EH"/>
    <property type="match status" value="1"/>
</dbReference>
<evidence type="ECO:0000313" key="15">
    <source>
        <dbReference type="EMBL" id="OAQ92928.1"/>
    </source>
</evidence>
<dbReference type="PANTHER" id="PTHR11216">
    <property type="entry name" value="EH DOMAIN"/>
    <property type="match status" value="1"/>
</dbReference>
<evidence type="ECO:0000259" key="13">
    <source>
        <dbReference type="PROSITE" id="PS50222"/>
    </source>
</evidence>
<comment type="subcellular location">
    <subcellularLocation>
        <location evidence="3">Cell membrane</location>
        <topology evidence="3">Peripheral membrane protein</topology>
        <orientation evidence="3">Cytoplasmic side</orientation>
    </subcellularLocation>
    <subcellularLocation>
        <location evidence="2">Cytoplasm</location>
        <location evidence="2">Cytoskeleton</location>
        <location evidence="2">Actin patch</location>
    </subcellularLocation>
    <subcellularLocation>
        <location evidence="1">Endosome membrane</location>
        <topology evidence="1">Peripheral membrane protein</topology>
        <orientation evidence="1">Cytoplasmic side</orientation>
    </subcellularLocation>
</comment>
<dbReference type="GO" id="GO:0010008">
    <property type="term" value="C:endosome membrane"/>
    <property type="evidence" value="ECO:0007669"/>
    <property type="project" value="UniProtKB-SubCell"/>
</dbReference>
<dbReference type="Proteomes" id="UP000078240">
    <property type="component" value="Unassembled WGS sequence"/>
</dbReference>
<dbReference type="PROSITE" id="PS50222">
    <property type="entry name" value="EF_HAND_2"/>
    <property type="match status" value="1"/>
</dbReference>
<keyword evidence="6" id="KW-0967">Endosome</keyword>
<dbReference type="GO" id="GO:0005509">
    <property type="term" value="F:calcium ion binding"/>
    <property type="evidence" value="ECO:0007669"/>
    <property type="project" value="InterPro"/>
</dbReference>
<keyword evidence="5" id="KW-0254">Endocytosis</keyword>
<feature type="compositionally biased region" description="Polar residues" evidence="11">
    <location>
        <begin position="24"/>
        <end position="34"/>
    </location>
</feature>
<gene>
    <name evidence="14" type="ORF">VFPBJ_10635</name>
    <name evidence="15" type="ORF">VFPFJ_02089</name>
</gene>
<keyword evidence="8" id="KW-0009">Actin-binding</keyword>
<dbReference type="AlphaFoldDB" id="A0A179G1V0"/>
<evidence type="ECO:0000256" key="9">
    <source>
        <dbReference type="ARBA" id="ARBA00023212"/>
    </source>
</evidence>
<evidence type="ECO:0000256" key="5">
    <source>
        <dbReference type="ARBA" id="ARBA00022583"/>
    </source>
</evidence>
<comment type="function">
    <text evidence="10">Component of the PAN1 actin cytoskeleton-regulatory complex required for the internalization of endosomes during actin-coupled endocytosis. The complex links the site of endocytosis to the cell membrane-associated actin cytoskeleton. Mediates uptake of external molecules and vacuolar degradation of plasma membrane proteins. Plays a role in the proper organization of the cell membrane-associated actin cytoskeleton and promotes its destabilization.</text>
</comment>
<dbReference type="GO" id="GO:0003779">
    <property type="term" value="F:actin binding"/>
    <property type="evidence" value="ECO:0007669"/>
    <property type="project" value="UniProtKB-KW"/>
</dbReference>
<feature type="domain" description="EF-hand" evidence="13">
    <location>
        <begin position="93"/>
        <end position="128"/>
    </location>
</feature>
<evidence type="ECO:0000256" key="3">
    <source>
        <dbReference type="ARBA" id="ARBA00004413"/>
    </source>
</evidence>
<organism evidence="14 16">
    <name type="scientific">Purpureocillium lilacinum</name>
    <name type="common">Paecilomyces lilacinus</name>
    <dbReference type="NCBI Taxonomy" id="33203"/>
    <lineage>
        <taxon>Eukaryota</taxon>
        <taxon>Fungi</taxon>
        <taxon>Dikarya</taxon>
        <taxon>Ascomycota</taxon>
        <taxon>Pezizomycotina</taxon>
        <taxon>Sordariomycetes</taxon>
        <taxon>Hypocreomycetidae</taxon>
        <taxon>Hypocreales</taxon>
        <taxon>Ophiocordycipitaceae</taxon>
        <taxon>Purpureocillium</taxon>
    </lineage>
</organism>
<name>A0A179G1V0_PURLI</name>
<comment type="caution">
    <text evidence="14">The sequence shown here is derived from an EMBL/GenBank/DDBJ whole genome shotgun (WGS) entry which is preliminary data.</text>
</comment>
<dbReference type="SMART" id="SM00027">
    <property type="entry name" value="EH"/>
    <property type="match status" value="1"/>
</dbReference>
<dbReference type="EMBL" id="LSBH01000010">
    <property type="protein sequence ID" value="OAQ71856.1"/>
    <property type="molecule type" value="Genomic_DNA"/>
</dbReference>
<dbReference type="SUPFAM" id="SSF47473">
    <property type="entry name" value="EF-hand"/>
    <property type="match status" value="1"/>
</dbReference>
<reference evidence="14 16" key="1">
    <citation type="submission" date="2016-01" db="EMBL/GenBank/DDBJ databases">
        <title>Biosynthesis of antibiotic leucinostatins and their inhibition on Phytophthora in bio-control Purpureocillium lilacinum.</title>
        <authorList>
            <person name="Wang G."/>
            <person name="Liu Z."/>
            <person name="Lin R."/>
            <person name="Li E."/>
            <person name="Mao Z."/>
            <person name="Ling J."/>
            <person name="Yin W."/>
            <person name="Xie B."/>
        </authorList>
    </citation>
    <scope>NUCLEOTIDE SEQUENCE [LARGE SCALE GENOMIC DNA]</scope>
    <source>
        <strain evidence="14">PLBJ-1</strain>
        <strain evidence="15">PLFJ-1</strain>
    </source>
</reference>
<evidence type="ECO:0000256" key="7">
    <source>
        <dbReference type="ARBA" id="ARBA00023054"/>
    </source>
</evidence>
<dbReference type="GO" id="GO:0006897">
    <property type="term" value="P:endocytosis"/>
    <property type="evidence" value="ECO:0007669"/>
    <property type="project" value="UniProtKB-KW"/>
</dbReference>
<keyword evidence="9" id="KW-0963">Cytoplasm</keyword>
<evidence type="ECO:0000313" key="14">
    <source>
        <dbReference type="EMBL" id="OAQ71856.1"/>
    </source>
</evidence>
<evidence type="ECO:0000256" key="8">
    <source>
        <dbReference type="ARBA" id="ARBA00023203"/>
    </source>
</evidence>
<evidence type="ECO:0000256" key="10">
    <source>
        <dbReference type="ARBA" id="ARBA00025194"/>
    </source>
</evidence>
<protein>
    <submittedName>
        <fullName evidence="14">Cytoskeletal-regulatory complex EF hand domain-containing protein</fullName>
    </submittedName>
</protein>
<sequence>MAGVVTDKHPAKHLEETASRAFNPWTSHSAGSQSPAPPYSAMGASPPAPHPRNALDIPPAVQARLEGIFHENCGGKPYLTAIEAAAVFMQTGLTKADLSRIWEQADLNQDGRFTMNEFVHAMWLIELQTGRGHPSTLPQPRPSSYHSATSPYPSPPPTSSHIAGPPPYQATSYQVPPPPPQTFSVPPPPPHQWQQTGFTAVPGYHTAAHPGCPPTPAPQPEAMKMKKAMICAGCEAGILPDDIIYHCAECDKKHNGLSYCERCHSAGRAGSCTHGLKRVKLEEDDLPIRDKDGSWLMGVKCIKCKTKMKKKDLCFKCSHCWDPDFCPSCWRSKDKRCKHAAKGKVKMCRVGRKDDDEIEEIIDGVMSVLGG</sequence>
<dbReference type="OMA" id="HGASTIC"/>
<dbReference type="EMBL" id="LSBI01000002">
    <property type="protein sequence ID" value="OAQ92928.1"/>
    <property type="molecule type" value="Genomic_DNA"/>
</dbReference>
<evidence type="ECO:0000313" key="16">
    <source>
        <dbReference type="Proteomes" id="UP000078240"/>
    </source>
</evidence>
<proteinExistence type="predicted"/>
<dbReference type="GO" id="GO:0016197">
    <property type="term" value="P:endosomal transport"/>
    <property type="evidence" value="ECO:0007669"/>
    <property type="project" value="TreeGrafter"/>
</dbReference>
<dbReference type="InterPro" id="IPR000261">
    <property type="entry name" value="EH_dom"/>
</dbReference>
<evidence type="ECO:0000256" key="2">
    <source>
        <dbReference type="ARBA" id="ARBA00004134"/>
    </source>
</evidence>
<feature type="domain" description="EH" evidence="12">
    <location>
        <begin position="61"/>
        <end position="144"/>
    </location>
</feature>
<accession>A0A179G1V0</accession>
<dbReference type="STRING" id="33203.A0A179G1V0"/>
<evidence type="ECO:0000256" key="1">
    <source>
        <dbReference type="ARBA" id="ARBA00004125"/>
    </source>
</evidence>
<keyword evidence="7" id="KW-0175">Coiled coil</keyword>
<dbReference type="InterPro" id="IPR002048">
    <property type="entry name" value="EF_hand_dom"/>
</dbReference>
<dbReference type="KEGG" id="plj:28884222"/>
<evidence type="ECO:0000256" key="6">
    <source>
        <dbReference type="ARBA" id="ARBA00022753"/>
    </source>
</evidence>
<dbReference type="InterPro" id="IPR011992">
    <property type="entry name" value="EF-hand-dom_pair"/>
</dbReference>
<feature type="region of interest" description="Disordered" evidence="11">
    <location>
        <begin position="132"/>
        <end position="197"/>
    </location>
</feature>
<feature type="region of interest" description="Disordered" evidence="11">
    <location>
        <begin position="1"/>
        <end position="50"/>
    </location>
</feature>
<keyword evidence="9" id="KW-0206">Cytoskeleton</keyword>
<comment type="subunit">
    <text evidence="4">Component of the PAN1 actin cytoskeleton-regulatory complex.</text>
</comment>